<evidence type="ECO:0000256" key="1">
    <source>
        <dbReference type="PIRNR" id="PIRNR026583"/>
    </source>
</evidence>
<comment type="similarity">
    <text evidence="1">Belongs to the GdpP/PdeA phosphodiesterase family.</text>
</comment>
<keyword evidence="1" id="KW-0378">Hydrolase</keyword>
<keyword evidence="1" id="KW-1003">Cell membrane</keyword>
<dbReference type="SUPFAM" id="SSF64182">
    <property type="entry name" value="DHH phosphoesterases"/>
    <property type="match status" value="1"/>
</dbReference>
<reference evidence="4 5" key="1">
    <citation type="submission" date="2023-07" db="EMBL/GenBank/DDBJ databases">
        <title>The novel representative of Negativicutes class, Anaeroselena agilis gen. nov. sp. nov.</title>
        <authorList>
            <person name="Prokofeva M.I."/>
            <person name="Elcheninov A.G."/>
            <person name="Klyukina A."/>
            <person name="Kublanov I.V."/>
            <person name="Frolov E.N."/>
            <person name="Podosokorskaya O.A."/>
        </authorList>
    </citation>
    <scope>NUCLEOTIDE SEQUENCE [LARGE SCALE GENOMIC DNA]</scope>
    <source>
        <strain evidence="4 5">4137-cl</strain>
    </source>
</reference>
<dbReference type="RefSeq" id="WP_413781744.1">
    <property type="nucleotide sequence ID" value="NZ_JAUOZS010000001.1"/>
</dbReference>
<dbReference type="PROSITE" id="PS50887">
    <property type="entry name" value="GGDEF"/>
    <property type="match status" value="1"/>
</dbReference>
<name>A0ABU3P2L6_9FIRM</name>
<dbReference type="InterPro" id="IPR038763">
    <property type="entry name" value="DHH_sf"/>
</dbReference>
<dbReference type="Pfam" id="PF02272">
    <property type="entry name" value="DHHA1"/>
    <property type="match status" value="1"/>
</dbReference>
<sequence length="668" mass="72534">MPRGPSLWFDTRVYLAVSAALLLIILFYNKYVAVIGAILLYILYLYGRERHLERQKQLSAYLDLMSEGVGQAARYALQNLPLAIAIVDAAGKFHWRNSVVADWADTELGPGDGIDRFWPGIDLDRLWGKSGYESFHARGRHYQAVYKPIEGPAQDGPALMIFSFTDITASETVKLSCEGAMPVLAYIQIDNYSDVLKGLSESQRSAILAEVNRRLAEWTGLLEGFLKKYNEDNYIAVFDRRALDATLADKFDILDTIRSIHGGNRIPVTLSLGVAADEPTIAALGQRAQEGLDLALGRGGDQAAVHIAGKVQFYGGKAKTVEKSTRVKARIVAQAIRDLIAGAASVVVMGHANEDFDSLGAALGVARMARFLGKPVHVVVSRPGVAVEKLAECFDDYDEHRNLFVDPVQAEPLVGPGTVLFVVDTHRPALVAAPAILGKAEKTVVIDHHRRAEDFIANPLLVYLEPSSSSTSELVAELITYFDEKIDLTRIEASALYAGIVVDTKSFTVQTGVRTFDAAAHLRRAGADPKLVRRLFRVDLDTLKHRAEIINNTETLPGGVVIATYTQKISDPQIAAAQAADMLLNIEGVKVSFVLFPIEEGVAVSARSLGEVNVQVILEELGGGGHQTVAGAQLKGVGVEEAKSRVVALVAKYIKESDSDETNPPTRS</sequence>
<evidence type="ECO:0000256" key="2">
    <source>
        <dbReference type="SAM" id="Phobius"/>
    </source>
</evidence>
<comment type="caution">
    <text evidence="4">The sequence shown here is derived from an EMBL/GenBank/DDBJ whole genome shotgun (WGS) entry which is preliminary data.</text>
</comment>
<dbReference type="InterPro" id="IPR000160">
    <property type="entry name" value="GGDEF_dom"/>
</dbReference>
<dbReference type="InterPro" id="IPR014528">
    <property type="entry name" value="GdpP/PdeA"/>
</dbReference>
<protein>
    <recommendedName>
        <fullName evidence="1">Cyclic-di-AMP phosphodiesterase</fullName>
        <ecNumber evidence="1">3.1.4.-</ecNumber>
    </recommendedName>
</protein>
<comment type="catalytic activity">
    <reaction evidence="1">
        <text>3',3'-c-di-AMP + H2O = 5'-O-phosphonoadenylyl-(3'-&gt;5')-adenosine + H(+)</text>
        <dbReference type="Rhea" id="RHEA:54420"/>
        <dbReference type="ChEBI" id="CHEBI:15377"/>
        <dbReference type="ChEBI" id="CHEBI:15378"/>
        <dbReference type="ChEBI" id="CHEBI:71500"/>
        <dbReference type="ChEBI" id="CHEBI:138171"/>
    </reaction>
</comment>
<evidence type="ECO:0000259" key="3">
    <source>
        <dbReference type="PROSITE" id="PS50887"/>
    </source>
</evidence>
<dbReference type="EMBL" id="JAUOZS010000001">
    <property type="protein sequence ID" value="MDT8903285.1"/>
    <property type="molecule type" value="Genomic_DNA"/>
</dbReference>
<keyword evidence="1 2" id="KW-0472">Membrane</keyword>
<feature type="domain" description="GGDEF" evidence="3">
    <location>
        <begin position="180"/>
        <end position="308"/>
    </location>
</feature>
<evidence type="ECO:0000313" key="4">
    <source>
        <dbReference type="EMBL" id="MDT8903285.1"/>
    </source>
</evidence>
<dbReference type="InterPro" id="IPR051319">
    <property type="entry name" value="Oligoribo/pAp-PDE_c-di-AMP_PDE"/>
</dbReference>
<proteinExistence type="inferred from homology"/>
<comment type="subcellular location">
    <subcellularLocation>
        <location evidence="1">Cell membrane</location>
    </subcellularLocation>
</comment>
<dbReference type="Gene3D" id="3.10.310.30">
    <property type="match status" value="1"/>
</dbReference>
<evidence type="ECO:0000313" key="5">
    <source>
        <dbReference type="Proteomes" id="UP001254848"/>
    </source>
</evidence>
<keyword evidence="2" id="KW-1133">Transmembrane helix</keyword>
<keyword evidence="5" id="KW-1185">Reference proteome</keyword>
<dbReference type="EC" id="3.1.4.-" evidence="1"/>
<comment type="function">
    <text evidence="1">Has phosphodiesterase (PDE) activity against cyclic-di-AMP (c-di-AMP).</text>
</comment>
<organism evidence="4 5">
    <name type="scientific">Anaeroselena agilis</name>
    <dbReference type="NCBI Taxonomy" id="3063788"/>
    <lineage>
        <taxon>Bacteria</taxon>
        <taxon>Bacillati</taxon>
        <taxon>Bacillota</taxon>
        <taxon>Negativicutes</taxon>
        <taxon>Acetonemataceae</taxon>
        <taxon>Anaeroselena</taxon>
    </lineage>
</organism>
<dbReference type="PANTHER" id="PTHR47618">
    <property type="entry name" value="BIFUNCTIONAL OLIGORIBONUCLEASE AND PAP PHOSPHATASE NRNA"/>
    <property type="match status" value="1"/>
</dbReference>
<dbReference type="SMART" id="SM00267">
    <property type="entry name" value="GGDEF"/>
    <property type="match status" value="1"/>
</dbReference>
<dbReference type="Pfam" id="PF24898">
    <property type="entry name" value="GGDEF_GdpP"/>
    <property type="match status" value="1"/>
</dbReference>
<dbReference type="PANTHER" id="PTHR47618:SF2">
    <property type="entry name" value="CYCLIC-DI-AMP PHOSPHODIESTERASE GDPP"/>
    <property type="match status" value="1"/>
</dbReference>
<gene>
    <name evidence="4" type="ORF">Q4T40_18805</name>
</gene>
<dbReference type="Gene3D" id="3.30.450.20">
    <property type="entry name" value="PAS domain"/>
    <property type="match status" value="1"/>
</dbReference>
<dbReference type="Proteomes" id="UP001254848">
    <property type="component" value="Unassembled WGS sequence"/>
</dbReference>
<dbReference type="InterPro" id="IPR003156">
    <property type="entry name" value="DHHA1_dom"/>
</dbReference>
<dbReference type="PIRSF" id="PIRSF026583">
    <property type="entry name" value="YybT"/>
    <property type="match status" value="1"/>
</dbReference>
<feature type="transmembrane region" description="Helical" evidence="2">
    <location>
        <begin position="20"/>
        <end position="46"/>
    </location>
</feature>
<dbReference type="Gene3D" id="3.90.1640.10">
    <property type="entry name" value="inorganic pyrophosphatase (n-terminal core)"/>
    <property type="match status" value="1"/>
</dbReference>
<dbReference type="Pfam" id="PF01368">
    <property type="entry name" value="DHH"/>
    <property type="match status" value="1"/>
</dbReference>
<dbReference type="InterPro" id="IPR001667">
    <property type="entry name" value="DDH_dom"/>
</dbReference>
<keyword evidence="2" id="KW-0812">Transmembrane</keyword>
<accession>A0ABU3P2L6</accession>